<dbReference type="Pfam" id="PF01557">
    <property type="entry name" value="FAA_hydrolase"/>
    <property type="match status" value="1"/>
</dbReference>
<dbReference type="Proteomes" id="UP000002212">
    <property type="component" value="Chromosome"/>
</dbReference>
<dbReference type="STRING" id="632772.ROP_71660"/>
<dbReference type="PATRIC" id="fig|632772.20.peg.7478"/>
<dbReference type="PANTHER" id="PTHR30143:SF0">
    <property type="entry name" value="2-KETO-4-PENTENOATE HYDRATASE"/>
    <property type="match status" value="1"/>
</dbReference>
<dbReference type="NCBIfam" id="TIGR02312">
    <property type="entry name" value="HpaH"/>
    <property type="match status" value="1"/>
</dbReference>
<gene>
    <name evidence="3" type="primary">hpaH</name>
    <name evidence="3" type="ordered locus">ROP_71660</name>
</gene>
<dbReference type="Gene3D" id="3.90.850.10">
    <property type="entry name" value="Fumarylacetoacetase-like, C-terminal domain"/>
    <property type="match status" value="1"/>
</dbReference>
<dbReference type="GO" id="GO:0008684">
    <property type="term" value="F:2-oxopent-4-enoate hydratase activity"/>
    <property type="evidence" value="ECO:0007669"/>
    <property type="project" value="TreeGrafter"/>
</dbReference>
<dbReference type="RefSeq" id="WP_015890830.1">
    <property type="nucleotide sequence ID" value="NC_012522.1"/>
</dbReference>
<dbReference type="FunFam" id="3.90.850.10:FF:000001">
    <property type="entry name" value="2-oxo-hepta-3-ene-1,7-dioic acid hydratase"/>
    <property type="match status" value="1"/>
</dbReference>
<dbReference type="InterPro" id="IPR050772">
    <property type="entry name" value="Hydratase-Decarb/MhpD_sf"/>
</dbReference>
<dbReference type="EC" id="4.2.1.-" evidence="3"/>
<dbReference type="AlphaFoldDB" id="C1B602"/>
<dbReference type="SUPFAM" id="SSF56529">
    <property type="entry name" value="FAH"/>
    <property type="match status" value="1"/>
</dbReference>
<dbReference type="HOGENOM" id="CLU_060136_3_0_11"/>
<name>C1B602_RHOOB</name>
<feature type="domain" description="Fumarylacetoacetase-like C-terminal" evidence="2">
    <location>
        <begin position="99"/>
        <end position="268"/>
    </location>
</feature>
<dbReference type="EMBL" id="AP011115">
    <property type="protein sequence ID" value="BAH55413.1"/>
    <property type="molecule type" value="Genomic_DNA"/>
</dbReference>
<organism evidence="3 4">
    <name type="scientific">Rhodococcus opacus (strain B4)</name>
    <dbReference type="NCBI Taxonomy" id="632772"/>
    <lineage>
        <taxon>Bacteria</taxon>
        <taxon>Bacillati</taxon>
        <taxon>Actinomycetota</taxon>
        <taxon>Actinomycetes</taxon>
        <taxon>Mycobacteriales</taxon>
        <taxon>Nocardiaceae</taxon>
        <taxon>Rhodococcus</taxon>
    </lineage>
</organism>
<protein>
    <submittedName>
        <fullName evidence="3">Putative 2-oxo-hepta-3-ene-1,7-dioic acid hydratase</fullName>
        <ecNumber evidence="3">4.2.1.-</ecNumber>
    </submittedName>
</protein>
<evidence type="ECO:0000313" key="4">
    <source>
        <dbReference type="Proteomes" id="UP000002212"/>
    </source>
</evidence>
<dbReference type="InterPro" id="IPR012690">
    <property type="entry name" value="HpcG"/>
</dbReference>
<evidence type="ECO:0000256" key="1">
    <source>
        <dbReference type="ARBA" id="ARBA00023239"/>
    </source>
</evidence>
<accession>C1B602</accession>
<dbReference type="KEGG" id="rop:ROP_71660"/>
<dbReference type="InterPro" id="IPR036663">
    <property type="entry name" value="Fumarylacetoacetase_C_sf"/>
</dbReference>
<reference evidence="3 4" key="1">
    <citation type="submission" date="2009-03" db="EMBL/GenBank/DDBJ databases">
        <title>Comparison of the complete genome sequences of Rhodococcus erythropolis PR4 and Rhodococcus opacus B4.</title>
        <authorList>
            <person name="Takarada H."/>
            <person name="Sekine M."/>
            <person name="Hosoyama A."/>
            <person name="Yamada R."/>
            <person name="Fujisawa T."/>
            <person name="Omata S."/>
            <person name="Shimizu A."/>
            <person name="Tsukatani N."/>
            <person name="Tanikawa S."/>
            <person name="Fujita N."/>
            <person name="Harayama S."/>
        </authorList>
    </citation>
    <scope>NUCLEOTIDE SEQUENCE [LARGE SCALE GENOMIC DNA]</scope>
    <source>
        <strain evidence="3 4">B4</strain>
    </source>
</reference>
<keyword evidence="1 3" id="KW-0456">Lyase</keyword>
<sequence length="276" mass="29498">MPESDTLGAEAIADTARRLYEAEKTRVPIRQLSLQYPGMTIDDAYAVQRALVDLKTADGRSVRGRKIGLTSKVMQRAVSITEPDYGAIFDDMFFDDGGTVPAGRFIRPRIEVELAFILGEDLKGPGVTLYDVLSASEYVTPALEILDARVQMSDPETGHLRTIVDTIADNAADAGIVLGGRVVKPMDVDLRWVSALLLRNGSIEESGVAAAVLNHPGNGVAWLANRLAPHGVPLRAGEVILAGSFTTPIFAEPGDTFVADYGPLGTVSCSFAREVG</sequence>
<proteinExistence type="predicted"/>
<dbReference type="PANTHER" id="PTHR30143">
    <property type="entry name" value="ACID HYDRATASE"/>
    <property type="match status" value="1"/>
</dbReference>
<evidence type="ECO:0000259" key="2">
    <source>
        <dbReference type="Pfam" id="PF01557"/>
    </source>
</evidence>
<dbReference type="OrthoDB" id="9792137at2"/>
<evidence type="ECO:0000313" key="3">
    <source>
        <dbReference type="EMBL" id="BAH55413.1"/>
    </source>
</evidence>
<dbReference type="GO" id="GO:0018817">
    <property type="term" value="F:2-oxo-hept-3-ene-1,7-dioate hydratase activity"/>
    <property type="evidence" value="ECO:0007669"/>
    <property type="project" value="InterPro"/>
</dbReference>
<dbReference type="InterPro" id="IPR011234">
    <property type="entry name" value="Fumarylacetoacetase-like_C"/>
</dbReference>
<dbReference type="GO" id="GO:0005737">
    <property type="term" value="C:cytoplasm"/>
    <property type="evidence" value="ECO:0007669"/>
    <property type="project" value="TreeGrafter"/>
</dbReference>